<dbReference type="Gene3D" id="3.90.1200.10">
    <property type="match status" value="1"/>
</dbReference>
<reference evidence="1 2" key="1">
    <citation type="submission" date="2023-11" db="EMBL/GenBank/DDBJ databases">
        <title>An acidophilic fungus is an integral part of prey digestion in a carnivorous sundew plant.</title>
        <authorList>
            <person name="Tsai I.J."/>
        </authorList>
    </citation>
    <scope>NUCLEOTIDE SEQUENCE [LARGE SCALE GENOMIC DNA]</scope>
    <source>
        <strain evidence="1">169a</strain>
    </source>
</reference>
<name>A0AAQ3LZD5_9PEZI</name>
<dbReference type="InterPro" id="IPR051678">
    <property type="entry name" value="AGP_Transferase"/>
</dbReference>
<dbReference type="AlphaFoldDB" id="A0AAQ3LZD5"/>
<dbReference type="Proteomes" id="UP001303373">
    <property type="component" value="Chromosome 1"/>
</dbReference>
<evidence type="ECO:0008006" key="3">
    <source>
        <dbReference type="Google" id="ProtNLM"/>
    </source>
</evidence>
<protein>
    <recommendedName>
        <fullName evidence="3">Aminoglycoside phosphotransferase domain-containing protein</fullName>
    </recommendedName>
</protein>
<dbReference type="PANTHER" id="PTHR21310">
    <property type="entry name" value="AMINOGLYCOSIDE PHOSPHOTRANSFERASE-RELATED-RELATED"/>
    <property type="match status" value="1"/>
</dbReference>
<dbReference type="EMBL" id="CP138580">
    <property type="protein sequence ID" value="WPG97964.1"/>
    <property type="molecule type" value="Genomic_DNA"/>
</dbReference>
<dbReference type="SUPFAM" id="SSF56112">
    <property type="entry name" value="Protein kinase-like (PK-like)"/>
    <property type="match status" value="1"/>
</dbReference>
<gene>
    <name evidence="1" type="ORF">R9X50_00074700</name>
</gene>
<organism evidence="1 2">
    <name type="scientific">Acrodontium crateriforme</name>
    <dbReference type="NCBI Taxonomy" id="150365"/>
    <lineage>
        <taxon>Eukaryota</taxon>
        <taxon>Fungi</taxon>
        <taxon>Dikarya</taxon>
        <taxon>Ascomycota</taxon>
        <taxon>Pezizomycotina</taxon>
        <taxon>Dothideomycetes</taxon>
        <taxon>Dothideomycetidae</taxon>
        <taxon>Mycosphaerellales</taxon>
        <taxon>Teratosphaeriaceae</taxon>
        <taxon>Acrodontium</taxon>
    </lineage>
</organism>
<sequence>MVAIITSVPAGHSKMALSPNLPCSQDQLAIERIVTSALQTRSVIVERIQGYLYRTHRLRTQNGFFYILKSRPSRPVRLLHHEEDGLQIEASVLHALSCRSDILIPRLIDYPNAKVQRGSLHLVSGPFVGSILSDVEHSLSSIATARIEHSLGDYVHKLSTIPGPSFGAVHPGKNTNSSQTWGRTFAGMLESVMRDGEDVLINLPYHNIRDLARKHLASLDKITEPRLVIVDLTGNKNVVVDVESCKVTGLIDYSSAIWGDPFMSNAFCRPSSSFVEGFGRFSSSDADQLIRQYLYMLYHSLLAIVRHFYRPSECNDELEARRALTTAMRRLAAAAA</sequence>
<dbReference type="InterPro" id="IPR011009">
    <property type="entry name" value="Kinase-like_dom_sf"/>
</dbReference>
<accession>A0AAQ3LZD5</accession>
<keyword evidence="2" id="KW-1185">Reference proteome</keyword>
<dbReference type="PANTHER" id="PTHR21310:SF59">
    <property type="entry name" value="AMINOGLYCOSIDE PHOSPHOTRANSFERASE DOMAIN-CONTAINING PROTEIN"/>
    <property type="match status" value="1"/>
</dbReference>
<proteinExistence type="predicted"/>
<evidence type="ECO:0000313" key="2">
    <source>
        <dbReference type="Proteomes" id="UP001303373"/>
    </source>
</evidence>
<evidence type="ECO:0000313" key="1">
    <source>
        <dbReference type="EMBL" id="WPG97964.1"/>
    </source>
</evidence>